<keyword evidence="2" id="KW-0472">Membrane</keyword>
<dbReference type="RefSeq" id="WP_184862964.1">
    <property type="nucleotide sequence ID" value="NZ_BAAAWY010000003.1"/>
</dbReference>
<dbReference type="EMBL" id="JACHIR010000001">
    <property type="protein sequence ID" value="MBB5892311.1"/>
    <property type="molecule type" value="Genomic_DNA"/>
</dbReference>
<evidence type="ECO:0000256" key="2">
    <source>
        <dbReference type="SAM" id="Phobius"/>
    </source>
</evidence>
<reference evidence="3 4" key="1">
    <citation type="submission" date="2020-08" db="EMBL/GenBank/DDBJ databases">
        <title>Sequencing the genomes of 1000 actinobacteria strains.</title>
        <authorList>
            <person name="Klenk H.-P."/>
        </authorList>
    </citation>
    <scope>NUCLEOTIDE SEQUENCE [LARGE SCALE GENOMIC DNA]</scope>
    <source>
        <strain evidence="3 4">DSM 43851</strain>
    </source>
</reference>
<proteinExistence type="predicted"/>
<organism evidence="3 4">
    <name type="scientific">Kutzneria kofuensis</name>
    <dbReference type="NCBI Taxonomy" id="103725"/>
    <lineage>
        <taxon>Bacteria</taxon>
        <taxon>Bacillati</taxon>
        <taxon>Actinomycetota</taxon>
        <taxon>Actinomycetes</taxon>
        <taxon>Pseudonocardiales</taxon>
        <taxon>Pseudonocardiaceae</taxon>
        <taxon>Kutzneria</taxon>
    </lineage>
</organism>
<evidence type="ECO:0000313" key="4">
    <source>
        <dbReference type="Proteomes" id="UP000585638"/>
    </source>
</evidence>
<feature type="transmembrane region" description="Helical" evidence="2">
    <location>
        <begin position="113"/>
        <end position="133"/>
    </location>
</feature>
<name>A0A7W9NHJ8_9PSEU</name>
<keyword evidence="1" id="KW-0175">Coiled coil</keyword>
<protein>
    <recommendedName>
        <fullName evidence="5">DUF4407 domain-containing protein</fullName>
    </recommendedName>
</protein>
<dbReference type="InterPro" id="IPR025519">
    <property type="entry name" value="DUF4407"/>
</dbReference>
<dbReference type="Pfam" id="PF14362">
    <property type="entry name" value="DUF4407"/>
    <property type="match status" value="1"/>
</dbReference>
<evidence type="ECO:0008006" key="5">
    <source>
        <dbReference type="Google" id="ProtNLM"/>
    </source>
</evidence>
<comment type="caution">
    <text evidence="3">The sequence shown here is derived from an EMBL/GenBank/DDBJ whole genome shotgun (WGS) entry which is preliminary data.</text>
</comment>
<sequence>MRRFPKAADLVTGLPVLGRRFGRAARSLTGADEQLLDLVPTERPKYTALGGVVFGTATIAALSMTMALSEVVGGFQLSLLAFGLVWGAFVLNLDRWLVTSSVGTRWHRRVTVLLPRLVLAFFFGVVIAEPLVLRVFEPAIEQYINDQRQQDARNLTSLLLRCNPDPTADAQTRQAAQGADCAHHQLDLQAAPAAMAQELAGYQNQADQLRQDIDATNKEQSARDELARNECAGTPGPGTTGKAGRGRECIEREKEANDYRSTHPTADKQATLAGLNDKITKLRATLDTSQRTYQAARDAAVRQQVDELVAHQGPIGLLERFRALDELTSANLFLTTATWFIRLFFIGVDCLPVLVKLFGGVTTYEELVDMQTVSAKRVFEQKVRTRETAETSRLRGDQIEAEHEFQKRRATAEQNLRLHEAELDLAVDQHVDAAAAKLRQQRGRRQSPPTIWDAPTVRQRVEDTMPIARRPV</sequence>
<dbReference type="Proteomes" id="UP000585638">
    <property type="component" value="Unassembled WGS sequence"/>
</dbReference>
<evidence type="ECO:0000313" key="3">
    <source>
        <dbReference type="EMBL" id="MBB5892311.1"/>
    </source>
</evidence>
<dbReference type="AlphaFoldDB" id="A0A7W9NHJ8"/>
<accession>A0A7W9NHJ8</accession>
<keyword evidence="2" id="KW-1133">Transmembrane helix</keyword>
<keyword evidence="2" id="KW-0812">Transmembrane</keyword>
<feature type="coiled-coil region" evidence="1">
    <location>
        <begin position="402"/>
        <end position="429"/>
    </location>
</feature>
<feature type="transmembrane region" description="Helical" evidence="2">
    <location>
        <begin position="74"/>
        <end position="93"/>
    </location>
</feature>
<keyword evidence="4" id="KW-1185">Reference proteome</keyword>
<evidence type="ECO:0000256" key="1">
    <source>
        <dbReference type="SAM" id="Coils"/>
    </source>
</evidence>
<feature type="transmembrane region" description="Helical" evidence="2">
    <location>
        <begin position="46"/>
        <end position="68"/>
    </location>
</feature>
<gene>
    <name evidence="3" type="ORF">BJ998_003507</name>
</gene>